<dbReference type="GO" id="GO:0008284">
    <property type="term" value="P:positive regulation of cell population proliferation"/>
    <property type="evidence" value="ECO:0007669"/>
    <property type="project" value="TreeGrafter"/>
</dbReference>
<evidence type="ECO:0000256" key="13">
    <source>
        <dbReference type="SAM" id="Phobius"/>
    </source>
</evidence>
<keyword evidence="10 12" id="KW-1015">Disulfide bond</keyword>
<keyword evidence="5 13" id="KW-0812">Transmembrane</keyword>
<keyword evidence="9 13" id="KW-0472">Membrane</keyword>
<evidence type="ECO:0000313" key="16">
    <source>
        <dbReference type="RefSeq" id="XP_033798409.1"/>
    </source>
</evidence>
<keyword evidence="4 12" id="KW-0245">EGF-like domain</keyword>
<dbReference type="GO" id="GO:0008083">
    <property type="term" value="F:growth factor activity"/>
    <property type="evidence" value="ECO:0007669"/>
    <property type="project" value="UniProtKB-KW"/>
</dbReference>
<dbReference type="RefSeq" id="XP_033798409.1">
    <property type="nucleotide sequence ID" value="XM_033942518.1"/>
</dbReference>
<protein>
    <submittedName>
        <fullName evidence="16">Proepiregulin</fullName>
    </submittedName>
</protein>
<evidence type="ECO:0000256" key="7">
    <source>
        <dbReference type="ARBA" id="ARBA00022989"/>
    </source>
</evidence>
<dbReference type="PANTHER" id="PTHR10740">
    <property type="entry name" value="TRANSFORMING GROWTH FACTOR ALPHA"/>
    <property type="match status" value="1"/>
</dbReference>
<dbReference type="FunCoup" id="A0A6P8QN54">
    <property type="interactions" value="613"/>
</dbReference>
<evidence type="ECO:0000256" key="2">
    <source>
        <dbReference type="ARBA" id="ARBA00004613"/>
    </source>
</evidence>
<reference evidence="16" key="1">
    <citation type="submission" date="2025-08" db="UniProtKB">
        <authorList>
            <consortium name="RefSeq"/>
        </authorList>
    </citation>
    <scope>IDENTIFICATION</scope>
</reference>
<keyword evidence="15" id="KW-1185">Reference proteome</keyword>
<evidence type="ECO:0000256" key="1">
    <source>
        <dbReference type="ARBA" id="ARBA00004479"/>
    </source>
</evidence>
<comment type="caution">
    <text evidence="12">Lacks conserved residue(s) required for the propagation of feature annotation.</text>
</comment>
<dbReference type="GO" id="GO:0016020">
    <property type="term" value="C:membrane"/>
    <property type="evidence" value="ECO:0007669"/>
    <property type="project" value="UniProtKB-SubCell"/>
</dbReference>
<evidence type="ECO:0000256" key="9">
    <source>
        <dbReference type="ARBA" id="ARBA00023136"/>
    </source>
</evidence>
<evidence type="ECO:0000256" key="12">
    <source>
        <dbReference type="PROSITE-ProRule" id="PRU00076"/>
    </source>
</evidence>
<dbReference type="AlphaFoldDB" id="A0A6P8QN54"/>
<dbReference type="PRINTS" id="PR00009">
    <property type="entry name" value="EGFTGF"/>
</dbReference>
<dbReference type="GO" id="GO:0005154">
    <property type="term" value="F:epidermal growth factor receptor binding"/>
    <property type="evidence" value="ECO:0007669"/>
    <property type="project" value="TreeGrafter"/>
</dbReference>
<dbReference type="PROSITE" id="PS00022">
    <property type="entry name" value="EGF_1"/>
    <property type="match status" value="1"/>
</dbReference>
<dbReference type="InterPro" id="IPR000742">
    <property type="entry name" value="EGF"/>
</dbReference>
<feature type="disulfide bond" evidence="12">
    <location>
        <begin position="94"/>
        <end position="103"/>
    </location>
</feature>
<sequence length="164" mass="18228">MLFAGASVGCCGSMYQLCIFGGFYLFQIAFGTTVVPLCGDGDTAGNCTTALALTEHSSRVVPIQISSCRPEMQSYCFHGECKYLEEADAHFCQCDKGYTGARCVHSELVFMPMSSEHVVLIVVLVVSFLILIIASVSYFAYKRYYPKRFKQPKKEYKEVSTMNV</sequence>
<name>A0A6P8QN54_GEOSA</name>
<keyword evidence="8" id="KW-0339">Growth factor</keyword>
<keyword evidence="11" id="KW-0325">Glycoprotein</keyword>
<dbReference type="GO" id="GO:0045840">
    <property type="term" value="P:positive regulation of mitotic nuclear division"/>
    <property type="evidence" value="ECO:0007669"/>
    <property type="project" value="TreeGrafter"/>
</dbReference>
<dbReference type="OrthoDB" id="6133584at2759"/>
<feature type="domain" description="EGF-like" evidence="14">
    <location>
        <begin position="64"/>
        <end position="104"/>
    </location>
</feature>
<evidence type="ECO:0000256" key="5">
    <source>
        <dbReference type="ARBA" id="ARBA00022692"/>
    </source>
</evidence>
<keyword evidence="6" id="KW-0732">Signal</keyword>
<gene>
    <name evidence="16" type="primary">EREG</name>
</gene>
<evidence type="ECO:0000313" key="15">
    <source>
        <dbReference type="Proteomes" id="UP000515159"/>
    </source>
</evidence>
<keyword evidence="7 13" id="KW-1133">Transmembrane helix</keyword>
<dbReference type="PANTHER" id="PTHR10740:SF11">
    <property type="entry name" value="PROEPIREGULIN"/>
    <property type="match status" value="1"/>
</dbReference>
<dbReference type="KEGG" id="gsh:117359531"/>
<dbReference type="CTD" id="2069"/>
<feature type="transmembrane region" description="Helical" evidence="13">
    <location>
        <begin position="118"/>
        <end position="141"/>
    </location>
</feature>
<keyword evidence="3" id="KW-0964">Secreted</keyword>
<evidence type="ECO:0000256" key="11">
    <source>
        <dbReference type="ARBA" id="ARBA00023180"/>
    </source>
</evidence>
<evidence type="ECO:0000256" key="10">
    <source>
        <dbReference type="ARBA" id="ARBA00023157"/>
    </source>
</evidence>
<accession>A0A6P8QN54</accession>
<comment type="subcellular location">
    <subcellularLocation>
        <location evidence="1">Membrane</location>
        <topology evidence="1">Single-pass type I membrane protein</topology>
    </subcellularLocation>
    <subcellularLocation>
        <location evidence="2">Secreted</location>
    </subcellularLocation>
</comment>
<organism evidence="15 16">
    <name type="scientific">Geotrypetes seraphini</name>
    <name type="common">Gaboon caecilian</name>
    <name type="synonym">Caecilia seraphini</name>
    <dbReference type="NCBI Taxonomy" id="260995"/>
    <lineage>
        <taxon>Eukaryota</taxon>
        <taxon>Metazoa</taxon>
        <taxon>Chordata</taxon>
        <taxon>Craniata</taxon>
        <taxon>Vertebrata</taxon>
        <taxon>Euteleostomi</taxon>
        <taxon>Amphibia</taxon>
        <taxon>Gymnophiona</taxon>
        <taxon>Geotrypetes</taxon>
    </lineage>
</organism>
<dbReference type="InParanoid" id="A0A6P8QN54"/>
<dbReference type="PROSITE" id="PS50026">
    <property type="entry name" value="EGF_3"/>
    <property type="match status" value="1"/>
</dbReference>
<evidence type="ECO:0000256" key="6">
    <source>
        <dbReference type="ARBA" id="ARBA00022729"/>
    </source>
</evidence>
<dbReference type="SUPFAM" id="SSF57196">
    <property type="entry name" value="EGF/Laminin"/>
    <property type="match status" value="1"/>
</dbReference>
<dbReference type="GO" id="GO:0005615">
    <property type="term" value="C:extracellular space"/>
    <property type="evidence" value="ECO:0007669"/>
    <property type="project" value="TreeGrafter"/>
</dbReference>
<dbReference type="PROSITE" id="PS01186">
    <property type="entry name" value="EGF_2"/>
    <property type="match status" value="1"/>
</dbReference>
<dbReference type="Proteomes" id="UP000515159">
    <property type="component" value="Chromosome 1"/>
</dbReference>
<dbReference type="Gene3D" id="2.10.25.10">
    <property type="entry name" value="Laminin"/>
    <property type="match status" value="1"/>
</dbReference>
<evidence type="ECO:0000256" key="4">
    <source>
        <dbReference type="ARBA" id="ARBA00022536"/>
    </source>
</evidence>
<proteinExistence type="predicted"/>
<dbReference type="GeneID" id="117359531"/>
<evidence type="ECO:0000259" key="14">
    <source>
        <dbReference type="PROSITE" id="PS50026"/>
    </source>
</evidence>
<evidence type="ECO:0000256" key="3">
    <source>
        <dbReference type="ARBA" id="ARBA00022525"/>
    </source>
</evidence>
<dbReference type="GO" id="GO:0007173">
    <property type="term" value="P:epidermal growth factor receptor signaling pathway"/>
    <property type="evidence" value="ECO:0007669"/>
    <property type="project" value="TreeGrafter"/>
</dbReference>
<evidence type="ECO:0000256" key="8">
    <source>
        <dbReference type="ARBA" id="ARBA00023030"/>
    </source>
</evidence>